<reference evidence="2 3" key="1">
    <citation type="submission" date="2020-07" db="EMBL/GenBank/DDBJ databases">
        <title>Sequencing the genomes of 1000 actinobacteria strains.</title>
        <authorList>
            <person name="Klenk H.-P."/>
        </authorList>
    </citation>
    <scope>NUCLEOTIDE SEQUENCE [LARGE SCALE GENOMIC DNA]</scope>
    <source>
        <strain evidence="2 3">DSM 7487</strain>
    </source>
</reference>
<dbReference type="Proteomes" id="UP000521922">
    <property type="component" value="Unassembled WGS sequence"/>
</dbReference>
<evidence type="ECO:0000313" key="2">
    <source>
        <dbReference type="EMBL" id="NYD22605.1"/>
    </source>
</evidence>
<evidence type="ECO:0000313" key="3">
    <source>
        <dbReference type="Proteomes" id="UP000521922"/>
    </source>
</evidence>
<dbReference type="SUPFAM" id="SSF48452">
    <property type="entry name" value="TPR-like"/>
    <property type="match status" value="1"/>
</dbReference>
<dbReference type="Pfam" id="PF13181">
    <property type="entry name" value="TPR_8"/>
    <property type="match status" value="3"/>
</dbReference>
<dbReference type="RefSeq" id="WP_179751697.1">
    <property type="nucleotide sequence ID" value="NZ_BAAAGN010000034.1"/>
</dbReference>
<gene>
    <name evidence="2" type="ORF">BJ968_002145</name>
</gene>
<dbReference type="Gene3D" id="1.25.40.10">
    <property type="entry name" value="Tetratricopeptide repeat domain"/>
    <property type="match status" value="2"/>
</dbReference>
<dbReference type="AlphaFoldDB" id="A0A7Y9DL99"/>
<keyword evidence="3" id="KW-1185">Reference proteome</keyword>
<protein>
    <submittedName>
        <fullName evidence="2">Tetratricopeptide (TPR) repeat protein</fullName>
    </submittedName>
</protein>
<evidence type="ECO:0000256" key="1">
    <source>
        <dbReference type="SAM" id="MobiDB-lite"/>
    </source>
</evidence>
<comment type="caution">
    <text evidence="2">The sequence shown here is derived from an EMBL/GenBank/DDBJ whole genome shotgun (WGS) entry which is preliminary data.</text>
</comment>
<organism evidence="2 3">
    <name type="scientific">Kineococcus aurantiacus</name>
    <dbReference type="NCBI Taxonomy" id="37633"/>
    <lineage>
        <taxon>Bacteria</taxon>
        <taxon>Bacillati</taxon>
        <taxon>Actinomycetota</taxon>
        <taxon>Actinomycetes</taxon>
        <taxon>Kineosporiales</taxon>
        <taxon>Kineosporiaceae</taxon>
        <taxon>Kineococcus</taxon>
    </lineage>
</organism>
<dbReference type="InterPro" id="IPR011990">
    <property type="entry name" value="TPR-like_helical_dom_sf"/>
</dbReference>
<dbReference type="SMART" id="SM00028">
    <property type="entry name" value="TPR"/>
    <property type="match status" value="5"/>
</dbReference>
<dbReference type="InterPro" id="IPR019734">
    <property type="entry name" value="TPR_rpt"/>
</dbReference>
<proteinExistence type="predicted"/>
<feature type="region of interest" description="Disordered" evidence="1">
    <location>
        <begin position="234"/>
        <end position="254"/>
    </location>
</feature>
<name>A0A7Y9DL99_9ACTN</name>
<dbReference type="EMBL" id="JACCBB010000001">
    <property type="protein sequence ID" value="NYD22605.1"/>
    <property type="molecule type" value="Genomic_DNA"/>
</dbReference>
<accession>A0A7Y9DL99</accession>
<sequence length="322" mass="33962">MDEDLEARLRAALADTGTDPGIDTDELVGLGCDLADAGHQRQALTCFQRAVALGSQWVWFNVGNTLRELQRPTEAVEAYHQAIAAGETDAWLNLGHVLEGLGDLAGAMDAYRGAAVRGEQPEGYVQLAHLLHEQGEPEQAGAALARAVESGYLPAVALAARWRWERTRDTTDPVLEEQLRAGAGVDGSARADLAALLLARGRRSEALEQLQLGAKLGQRECWLPLGNLLAGDDLAGADPPGGPGGLGDHEPAAGGSELVDEVAAEEAYRAGIAAGDAWCHHNLALLLLERGDVRGAEAHLLAGAAAGDELAQQAWQDLHRED</sequence>